<evidence type="ECO:0000256" key="5">
    <source>
        <dbReference type="ARBA" id="ARBA00023054"/>
    </source>
</evidence>
<feature type="compositionally biased region" description="Basic and acidic residues" evidence="10">
    <location>
        <begin position="1437"/>
        <end position="1461"/>
    </location>
</feature>
<feature type="region of interest" description="Disordered" evidence="10">
    <location>
        <begin position="1402"/>
        <end position="1461"/>
    </location>
</feature>
<feature type="compositionally biased region" description="Polar residues" evidence="10">
    <location>
        <begin position="971"/>
        <end position="994"/>
    </location>
</feature>
<evidence type="ECO:0000313" key="11">
    <source>
        <dbReference type="EMBL" id="KAL0480829.1"/>
    </source>
</evidence>
<keyword evidence="4" id="KW-0677">Repeat</keyword>
<feature type="compositionally biased region" description="Acidic residues" evidence="10">
    <location>
        <begin position="1407"/>
        <end position="1428"/>
    </location>
</feature>
<evidence type="ECO:0000256" key="3">
    <source>
        <dbReference type="ARBA" id="ARBA00022574"/>
    </source>
</evidence>
<name>A0AAW2YUT1_9EUKA</name>
<evidence type="ECO:0000256" key="2">
    <source>
        <dbReference type="ARBA" id="ARBA00022490"/>
    </source>
</evidence>
<feature type="coiled-coil region" evidence="9">
    <location>
        <begin position="871"/>
        <end position="898"/>
    </location>
</feature>
<feature type="coiled-coil region" evidence="9">
    <location>
        <begin position="1482"/>
        <end position="1530"/>
    </location>
</feature>
<evidence type="ECO:0000313" key="12">
    <source>
        <dbReference type="Proteomes" id="UP001431209"/>
    </source>
</evidence>
<reference evidence="11 12" key="1">
    <citation type="submission" date="2024-03" db="EMBL/GenBank/DDBJ databases">
        <title>The Acrasis kona genome and developmental transcriptomes reveal deep origins of eukaryotic multicellular pathways.</title>
        <authorList>
            <person name="Sheikh S."/>
            <person name="Fu C.-J."/>
            <person name="Brown M.W."/>
            <person name="Baldauf S.L."/>
        </authorList>
    </citation>
    <scope>NUCLEOTIDE SEQUENCE [LARGE SCALE GENOMIC DNA]</scope>
    <source>
        <strain evidence="11 12">ATCC MYA-3509</strain>
    </source>
</reference>
<dbReference type="PANTHER" id="PTHR14885">
    <property type="entry name" value="CILIA- AND FLAGELLA-ASSOCIATED PROTEIN 43-RELATED"/>
    <property type="match status" value="1"/>
</dbReference>
<evidence type="ECO:0000256" key="9">
    <source>
        <dbReference type="SAM" id="Coils"/>
    </source>
</evidence>
<dbReference type="Proteomes" id="UP001431209">
    <property type="component" value="Unassembled WGS sequence"/>
</dbReference>
<evidence type="ECO:0000256" key="10">
    <source>
        <dbReference type="SAM" id="MobiDB-lite"/>
    </source>
</evidence>
<feature type="coiled-coil region" evidence="9">
    <location>
        <begin position="1565"/>
        <end position="1606"/>
    </location>
</feature>
<keyword evidence="2" id="KW-0963">Cytoplasm</keyword>
<feature type="compositionally biased region" description="Basic and acidic residues" evidence="10">
    <location>
        <begin position="1239"/>
        <end position="1252"/>
    </location>
</feature>
<feature type="region of interest" description="Disordered" evidence="10">
    <location>
        <begin position="1189"/>
        <end position="1253"/>
    </location>
</feature>
<sequence length="1753" mass="202363">MSKSNTAEEDIVVFEHDDLRSSQIKINGDNTVGEDGQKTDETGSIVTIDAENIGATQTQQQPKKEPKKMICTQVHHSFGFQSLRRNNVQFISTRLVVLAVGNTIHFYDLKYQTYQFIEAQGTEGIGAIVVHPTMKYLAVGEKGDMPNVYIYEVEIETETYVENGREYQNVNPKIKLYKTLTKGTSKAYSAMNFNKDGTKLATVGSYPDFMMTIWDWESESIILRYKAFGTEVYNVTFSPNSDGQLTTSGTGHIKFWKMAETFTGLKLQGQIGKFGKIDISDVAGYVELPDGKVLSGSEQGNLLLWDGNLIKSIVMRSDGTPCHQGMIEVVIHETRTSMFITAGADGYMRYWDFETIDTKESDSDGMLYVDPIVEIPIGQNVNIIALSRPAEGNFWIIQDANGAIWRVTDYRAIEKDISEKSFIHKLYEFHAGTITGAATSPFDHFVVTCGMDGTVRLFDYFKKMSIYYCQFSSGATCMAWNPKVVDPDQHTLTVGFNDGVFRVIRRCEDNFELVKASKPHTMPITDFSYSRDGQIFVTASTDCTMFFFEAKQRYRPIGFIKFDSVPTSMAWNVNNEVLLVGFKNGKVIELNVDKKTVLDKIDSDDTYEFTASYKVFMFHNILKPDTKKNEKDEPIVDFEALARDKPCKIEKIQYSRDDTSLLISFSKSDNTPCMFEYYSIATSWVDSQALENSNKEMAEWPKRAVSIRKCPCTSMNYSNSGAYMVLGFENGKISLIDQNHETRDSERELETHALHDGFEGRISQACLSFDDSFLVSVGVDGCFFVQKVLGKETEMVDKVVFKTVDSDETDITETSFFSIQQARLQHEEEKKISDAQSRKDLRLQEIEKIRERFKAMAAINDKKDPTIRLSRDELQIDLQFQENMMIKLNERLQISKRETEWNSIKINLRLKKLKEHFIDPLHVERIELTAFDSDKKVCSFKTMVINPLLRQHIDAVHAIINEEINKRNRYGMNSNDQNSNSPGDVNSPADTSRDLTASFRSGVHNGSFIDKHSGAGTRRFRHVSAIEKAEDLKRQREQRHKMRHDLMQKQPSDNEEDQEVMQEILYCQQNMGDFKLKTDVDYMVPEQQRVTAEKKLRQMILLEESMHTLRMVFNVRLLGLRDLKSRLIQKFSKYNESIAQINKKLGIKEKLREFSTQSITEYPENREKVTSQQLASFEKEVAAEQRRLDRIEKQKAGMGTNLQDDDDEEDADERKSTGAHSGKSKKSSVKAQSVIGRDLTAKERDDMERESRIASIQLSDMEIAERQIEQEKQNYEKTRLLRKQEKQISSFDLAVEELRRERFKLASDLKNADIKLLLLYQEYEILKDFEIKDNSSFNEFQQKKQAKATVVQKIEQCHDKLAQKKTEIGQLVKQEQLMQEFQNLVPTNHPTYAELLKLFKKGSQNDEQNDSDDDDNDSDDSDMSDDENAAPNNTSDAKGDAVDRSTHVNRDDDVKPPDQCDPKLFEQVMHLRRRRIDQEKLLDSIVKSVEVLKKEREALQKKEAIMNSELKKIETTIINTQRDKQNKLNELQTIVVLKLSQIQSLMQRKIPQDLSEHVVFTNRGLETLADRIRELKDERKQLRKRHHDLQKEHRQLVKEQKQKELEYQTWKDKVREVQLLKFGRVINLEELEKATVDMESEELKQILQQSEDDSHKELARWDQRLNEYKERLTKITNENTDLLKQLATLRREQQTLENELDASQKTMVTRMIKSMKEDVVDSKIGLKNVIAVQQQEIEAYRNEIRLLCHKTSL</sequence>
<dbReference type="PANTHER" id="PTHR14885:SF3">
    <property type="entry name" value="CILIA- AND FLAGELLA-ASSOCIATED PROTEIN 44"/>
    <property type="match status" value="1"/>
</dbReference>
<keyword evidence="3 8" id="KW-0853">WD repeat</keyword>
<dbReference type="GO" id="GO:0005930">
    <property type="term" value="C:axoneme"/>
    <property type="evidence" value="ECO:0007669"/>
    <property type="project" value="UniProtKB-SubCell"/>
</dbReference>
<accession>A0AAW2YUT1</accession>
<feature type="region of interest" description="Disordered" evidence="10">
    <location>
        <begin position="969"/>
        <end position="994"/>
    </location>
</feature>
<dbReference type="InterPro" id="IPR036322">
    <property type="entry name" value="WD40_repeat_dom_sf"/>
</dbReference>
<evidence type="ECO:0000256" key="6">
    <source>
        <dbReference type="ARBA" id="ARBA00023212"/>
    </source>
</evidence>
<dbReference type="InterPro" id="IPR011047">
    <property type="entry name" value="Quinoprotein_ADH-like_sf"/>
</dbReference>
<dbReference type="PROSITE" id="PS50082">
    <property type="entry name" value="WD_REPEATS_2"/>
    <property type="match status" value="2"/>
</dbReference>
<dbReference type="SUPFAM" id="SSF50998">
    <property type="entry name" value="Quinoprotein alcohol dehydrogenase-like"/>
    <property type="match status" value="1"/>
</dbReference>
<evidence type="ECO:0000256" key="8">
    <source>
        <dbReference type="PROSITE-ProRule" id="PRU00221"/>
    </source>
</evidence>
<keyword evidence="7" id="KW-0966">Cell projection</keyword>
<comment type="subcellular location">
    <subcellularLocation>
        <location evidence="1">Cytoplasm</location>
        <location evidence="1">Cytoskeleton</location>
        <location evidence="1">Cilium axoneme</location>
    </subcellularLocation>
</comment>
<feature type="coiled-coil region" evidence="9">
    <location>
        <begin position="1651"/>
        <end position="1750"/>
    </location>
</feature>
<organism evidence="11 12">
    <name type="scientific">Acrasis kona</name>
    <dbReference type="NCBI Taxonomy" id="1008807"/>
    <lineage>
        <taxon>Eukaryota</taxon>
        <taxon>Discoba</taxon>
        <taxon>Heterolobosea</taxon>
        <taxon>Tetramitia</taxon>
        <taxon>Eutetramitia</taxon>
        <taxon>Acrasidae</taxon>
        <taxon>Acrasis</taxon>
    </lineage>
</organism>
<dbReference type="InterPro" id="IPR001680">
    <property type="entry name" value="WD40_rpt"/>
</dbReference>
<dbReference type="EMBL" id="JAOPGA020000692">
    <property type="protein sequence ID" value="KAL0480829.1"/>
    <property type="molecule type" value="Genomic_DNA"/>
</dbReference>
<dbReference type="SUPFAM" id="SSF50978">
    <property type="entry name" value="WD40 repeat-like"/>
    <property type="match status" value="1"/>
</dbReference>
<evidence type="ECO:0000256" key="4">
    <source>
        <dbReference type="ARBA" id="ARBA00022737"/>
    </source>
</evidence>
<evidence type="ECO:0000256" key="7">
    <source>
        <dbReference type="ARBA" id="ARBA00023273"/>
    </source>
</evidence>
<feature type="repeat" description="WD" evidence="8">
    <location>
        <begin position="320"/>
        <end position="361"/>
    </location>
</feature>
<gene>
    <name evidence="11" type="ORF">AKO1_007043</name>
</gene>
<dbReference type="InterPro" id="IPR015943">
    <property type="entry name" value="WD40/YVTN_repeat-like_dom_sf"/>
</dbReference>
<evidence type="ECO:0000256" key="1">
    <source>
        <dbReference type="ARBA" id="ARBA00004430"/>
    </source>
</evidence>
<proteinExistence type="predicted"/>
<dbReference type="SMART" id="SM00320">
    <property type="entry name" value="WD40"/>
    <property type="match status" value="8"/>
</dbReference>
<feature type="repeat" description="WD" evidence="8">
    <location>
        <begin position="427"/>
        <end position="459"/>
    </location>
</feature>
<feature type="coiled-coil region" evidence="9">
    <location>
        <begin position="1254"/>
        <end position="1315"/>
    </location>
</feature>
<keyword evidence="12" id="KW-1185">Reference proteome</keyword>
<dbReference type="Pfam" id="PF00400">
    <property type="entry name" value="WD40"/>
    <property type="match status" value="2"/>
</dbReference>
<keyword evidence="6" id="KW-0206">Cytoskeleton</keyword>
<dbReference type="Gene3D" id="2.130.10.10">
    <property type="entry name" value="YVTN repeat-like/Quinoprotein amine dehydrogenase"/>
    <property type="match status" value="3"/>
</dbReference>
<comment type="caution">
    <text evidence="11">The sequence shown here is derived from an EMBL/GenBank/DDBJ whole genome shotgun (WGS) entry which is preliminary data.</text>
</comment>
<keyword evidence="5 9" id="KW-0175">Coiled coil</keyword>
<protein>
    <submittedName>
        <fullName evidence="11">CFAP44</fullName>
    </submittedName>
</protein>